<dbReference type="InterPro" id="IPR006119">
    <property type="entry name" value="Resolv_N"/>
</dbReference>
<evidence type="ECO:0000313" key="3">
    <source>
        <dbReference type="EMBL" id="GGB49851.1"/>
    </source>
</evidence>
<dbReference type="PROSITE" id="PS51737">
    <property type="entry name" value="RECOMBINASE_DNA_BIND"/>
    <property type="match status" value="1"/>
</dbReference>
<proteinExistence type="predicted"/>
<name>A0A9W5TZ55_9BACI</name>
<dbReference type="AlphaFoldDB" id="A0A9W5TZ55"/>
<protein>
    <recommendedName>
        <fullName evidence="2">Recombinase domain-containing protein</fullName>
    </recommendedName>
</protein>
<comment type="caution">
    <text evidence="3">The sequence shown here is derived from an EMBL/GenBank/DDBJ whole genome shotgun (WGS) entry which is preliminary data.</text>
</comment>
<organism evidence="3 4">
    <name type="scientific">Lentibacillus populi</name>
    <dbReference type="NCBI Taxonomy" id="1827502"/>
    <lineage>
        <taxon>Bacteria</taxon>
        <taxon>Bacillati</taxon>
        <taxon>Bacillota</taxon>
        <taxon>Bacilli</taxon>
        <taxon>Bacillales</taxon>
        <taxon>Bacillaceae</taxon>
        <taxon>Lentibacillus</taxon>
    </lineage>
</organism>
<dbReference type="Pfam" id="PF00239">
    <property type="entry name" value="Resolvase"/>
    <property type="match status" value="1"/>
</dbReference>
<feature type="domain" description="Recombinase" evidence="2">
    <location>
        <begin position="96"/>
        <end position="228"/>
    </location>
</feature>
<accession>A0A9W5TZ55</accession>
<evidence type="ECO:0000259" key="2">
    <source>
        <dbReference type="PROSITE" id="PS51737"/>
    </source>
</evidence>
<dbReference type="PANTHER" id="PTHR30461:SF23">
    <property type="entry name" value="DNA RECOMBINASE-RELATED"/>
    <property type="match status" value="1"/>
</dbReference>
<sequence length="434" mass="50248">MIEDAKAKKFDVILAKELSRLARNGELSYQIKNLCENQGIHIITLDNAINTLTGNTHMFGLYAWMYEQESQNTSNRVKESVKSRATKGLFRGSIPPYGYELRDGRLFIRNDETPSIVKRIYDEYLAGSGRVSIAKRLYNEGIRTPAQVSGRSNASDKWHDTTLRLILTNPHYVGDLVQAKTATVSVTNKKRKIQPKEEQIIIPNTHEAIIPRDVFDAVQHQVKLRKRYITAPKLHLFTNILFCSDCGSGLWYRANRQGYICGSYSRHGKKACSKHNIKESLLIDTIISDIKMLIEKINKENYIKELQSKTEKSKTKLQRKAEKYTKQIDVLKARKRKYIKLLADDQITQDDYLEIIESDNAELAMLVEKKSELLFSSESEQVFESIKKLKKELLQFLNFDELTPEMLHRLISRIEVKEDSTPVIHYRFNLPRFE</sequence>
<dbReference type="InterPro" id="IPR036162">
    <property type="entry name" value="Resolvase-like_N_sf"/>
</dbReference>
<reference evidence="3" key="1">
    <citation type="journal article" date="2014" name="Int. J. Syst. Evol. Microbiol.">
        <title>Complete genome sequence of Corynebacterium casei LMG S-19264T (=DSM 44701T), isolated from a smear-ripened cheese.</title>
        <authorList>
            <consortium name="US DOE Joint Genome Institute (JGI-PGF)"/>
            <person name="Walter F."/>
            <person name="Albersmeier A."/>
            <person name="Kalinowski J."/>
            <person name="Ruckert C."/>
        </authorList>
    </citation>
    <scope>NUCLEOTIDE SEQUENCE</scope>
    <source>
        <strain evidence="3">CGMCC 1.15454</strain>
    </source>
</reference>
<feature type="coiled-coil region" evidence="1">
    <location>
        <begin position="303"/>
        <end position="341"/>
    </location>
</feature>
<dbReference type="InterPro" id="IPR011109">
    <property type="entry name" value="DNA_bind_recombinase_dom"/>
</dbReference>
<dbReference type="GO" id="GO:0000150">
    <property type="term" value="F:DNA strand exchange activity"/>
    <property type="evidence" value="ECO:0007669"/>
    <property type="project" value="InterPro"/>
</dbReference>
<dbReference type="Gene3D" id="3.40.50.1390">
    <property type="entry name" value="Resolvase, N-terminal catalytic domain"/>
    <property type="match status" value="1"/>
</dbReference>
<dbReference type="EMBL" id="BMJD01000026">
    <property type="protein sequence ID" value="GGB49851.1"/>
    <property type="molecule type" value="Genomic_DNA"/>
</dbReference>
<dbReference type="InterPro" id="IPR025827">
    <property type="entry name" value="Zn_ribbon_recom_dom"/>
</dbReference>
<keyword evidence="1" id="KW-0175">Coiled coil</keyword>
<dbReference type="Proteomes" id="UP000621492">
    <property type="component" value="Unassembled WGS sequence"/>
</dbReference>
<dbReference type="SUPFAM" id="SSF53041">
    <property type="entry name" value="Resolvase-like"/>
    <property type="match status" value="1"/>
</dbReference>
<reference evidence="3" key="2">
    <citation type="submission" date="2020-09" db="EMBL/GenBank/DDBJ databases">
        <authorList>
            <person name="Sun Q."/>
            <person name="Zhou Y."/>
        </authorList>
    </citation>
    <scope>NUCLEOTIDE SEQUENCE</scope>
    <source>
        <strain evidence="3">CGMCC 1.15454</strain>
    </source>
</reference>
<dbReference type="Pfam" id="PF07508">
    <property type="entry name" value="Recombinase"/>
    <property type="match status" value="1"/>
</dbReference>
<dbReference type="Gene3D" id="3.90.1750.20">
    <property type="entry name" value="Putative Large Serine Recombinase, Chain B, Domain 2"/>
    <property type="match status" value="1"/>
</dbReference>
<evidence type="ECO:0000313" key="4">
    <source>
        <dbReference type="Proteomes" id="UP000621492"/>
    </source>
</evidence>
<evidence type="ECO:0000256" key="1">
    <source>
        <dbReference type="SAM" id="Coils"/>
    </source>
</evidence>
<dbReference type="CDD" id="cd00338">
    <property type="entry name" value="Ser_Recombinase"/>
    <property type="match status" value="1"/>
</dbReference>
<dbReference type="GO" id="GO:0003677">
    <property type="term" value="F:DNA binding"/>
    <property type="evidence" value="ECO:0007669"/>
    <property type="project" value="InterPro"/>
</dbReference>
<keyword evidence="4" id="KW-1185">Reference proteome</keyword>
<dbReference type="InterPro" id="IPR038109">
    <property type="entry name" value="DNA_bind_recomb_sf"/>
</dbReference>
<dbReference type="Pfam" id="PF13408">
    <property type="entry name" value="Zn_ribbon_recom"/>
    <property type="match status" value="1"/>
</dbReference>
<dbReference type="PANTHER" id="PTHR30461">
    <property type="entry name" value="DNA-INVERTASE FROM LAMBDOID PROPHAGE"/>
    <property type="match status" value="1"/>
</dbReference>
<dbReference type="InterPro" id="IPR050639">
    <property type="entry name" value="SSR_resolvase"/>
</dbReference>
<gene>
    <name evidence="3" type="ORF">GCM10011409_29310</name>
</gene>